<evidence type="ECO:0000313" key="3">
    <source>
        <dbReference type="Proteomes" id="UP000236732"/>
    </source>
</evidence>
<evidence type="ECO:0000256" key="1">
    <source>
        <dbReference type="SAM" id="MobiDB-lite"/>
    </source>
</evidence>
<dbReference type="EMBL" id="FNVT01000004">
    <property type="protein sequence ID" value="SEG79924.1"/>
    <property type="molecule type" value="Genomic_DNA"/>
</dbReference>
<dbReference type="AlphaFoldDB" id="A0A1H6D4B2"/>
<reference evidence="2 3" key="1">
    <citation type="submission" date="2016-10" db="EMBL/GenBank/DDBJ databases">
        <authorList>
            <person name="de Groot N.N."/>
        </authorList>
    </citation>
    <scope>NUCLEOTIDE SEQUENCE [LARGE SCALE GENOMIC DNA]</scope>
    <source>
        <strain evidence="2 3">CGMCC 4.7037</strain>
    </source>
</reference>
<gene>
    <name evidence="2" type="ORF">SAMN05444920_104770</name>
</gene>
<organism evidence="2 3">
    <name type="scientific">Nonomuraea solani</name>
    <dbReference type="NCBI Taxonomy" id="1144553"/>
    <lineage>
        <taxon>Bacteria</taxon>
        <taxon>Bacillati</taxon>
        <taxon>Actinomycetota</taxon>
        <taxon>Actinomycetes</taxon>
        <taxon>Streptosporangiales</taxon>
        <taxon>Streptosporangiaceae</taxon>
        <taxon>Nonomuraea</taxon>
    </lineage>
</organism>
<feature type="region of interest" description="Disordered" evidence="1">
    <location>
        <begin position="18"/>
        <end position="45"/>
    </location>
</feature>
<name>A0A1H6D4B2_9ACTN</name>
<sequence length="45" mass="4992">MPPRSVYRMFTPDYQNRLVSPGAKAGDKPSGYAPAVRNWVPERGA</sequence>
<accession>A0A1H6D4B2</accession>
<keyword evidence="3" id="KW-1185">Reference proteome</keyword>
<proteinExistence type="predicted"/>
<protein>
    <submittedName>
        <fullName evidence="2">Uncharacterized protein</fullName>
    </submittedName>
</protein>
<evidence type="ECO:0000313" key="2">
    <source>
        <dbReference type="EMBL" id="SEG79924.1"/>
    </source>
</evidence>
<dbReference type="Proteomes" id="UP000236732">
    <property type="component" value="Unassembled WGS sequence"/>
</dbReference>